<evidence type="ECO:0000256" key="2">
    <source>
        <dbReference type="SAM" id="SignalP"/>
    </source>
</evidence>
<keyword evidence="4" id="KW-1185">Reference proteome</keyword>
<evidence type="ECO:0000313" key="4">
    <source>
        <dbReference type="Proteomes" id="UP001346869"/>
    </source>
</evidence>
<sequence length="219" mass="24352">MENEVMFGPKWHLAFCFLLLMMFNTAEAEITCRSCQSGNKWRARELMLKFDTSESATGLKREVFGQGDGAGRSASAESVQLRCAAGSSECASVPAEHTEPRRNIDAKNENVDREKMKVSYVKTSQESRAGLTFSRKRARRNSDDWEEITSPAQSEDPGEGARRVPRWSGEERRGAGAPRHEELKVNSTTFALTGDSSHNQAMVHWSGQNSSVSDFLCPL</sequence>
<feature type="signal peptide" evidence="2">
    <location>
        <begin position="1"/>
        <end position="28"/>
    </location>
</feature>
<reference evidence="3 4" key="1">
    <citation type="journal article" date="2023" name="Genes (Basel)">
        <title>Chromosome-Level Genome Assembly and Circadian Gene Repertoire of the Patagonia Blennie Eleginops maclovinus-The Closest Ancestral Proxy of Antarctic Cryonotothenioids.</title>
        <authorList>
            <person name="Cheng C.C."/>
            <person name="Rivera-Colon A.G."/>
            <person name="Minhas B.F."/>
            <person name="Wilson L."/>
            <person name="Rayamajhi N."/>
            <person name="Vargas-Chacoff L."/>
            <person name="Catchen J.M."/>
        </authorList>
    </citation>
    <scope>NUCLEOTIDE SEQUENCE [LARGE SCALE GENOMIC DNA]</scope>
    <source>
        <strain evidence="3">JMC-PN-2008</strain>
    </source>
</reference>
<accession>A0AAN7XUT2</accession>
<name>A0AAN7XUT2_ELEMC</name>
<feature type="chain" id="PRO_5042975914" evidence="2">
    <location>
        <begin position="29"/>
        <end position="219"/>
    </location>
</feature>
<evidence type="ECO:0000256" key="1">
    <source>
        <dbReference type="SAM" id="MobiDB-lite"/>
    </source>
</evidence>
<proteinExistence type="predicted"/>
<reference evidence="3 4" key="2">
    <citation type="journal article" date="2023" name="Mol. Biol. Evol.">
        <title>Genomics of Secondarily Temperate Adaptation in the Only Non-Antarctic Icefish.</title>
        <authorList>
            <person name="Rivera-Colon A.G."/>
            <person name="Rayamajhi N."/>
            <person name="Minhas B.F."/>
            <person name="Madrigal G."/>
            <person name="Bilyk K.T."/>
            <person name="Yoon V."/>
            <person name="Hune M."/>
            <person name="Gregory S."/>
            <person name="Cheng C.H.C."/>
            <person name="Catchen J.M."/>
        </authorList>
    </citation>
    <scope>NUCLEOTIDE SEQUENCE [LARGE SCALE GENOMIC DNA]</scope>
    <source>
        <strain evidence="3">JMC-PN-2008</strain>
    </source>
</reference>
<feature type="region of interest" description="Disordered" evidence="1">
    <location>
        <begin position="129"/>
        <end position="186"/>
    </location>
</feature>
<protein>
    <submittedName>
        <fullName evidence="3">Uncharacterized protein</fullName>
    </submittedName>
</protein>
<gene>
    <name evidence="3" type="ORF">PBY51_020548</name>
</gene>
<evidence type="ECO:0000313" key="3">
    <source>
        <dbReference type="EMBL" id="KAK5866350.1"/>
    </source>
</evidence>
<dbReference type="Proteomes" id="UP001346869">
    <property type="component" value="Unassembled WGS sequence"/>
</dbReference>
<organism evidence="3 4">
    <name type="scientific">Eleginops maclovinus</name>
    <name type="common">Patagonian blennie</name>
    <name type="synonym">Eleginus maclovinus</name>
    <dbReference type="NCBI Taxonomy" id="56733"/>
    <lineage>
        <taxon>Eukaryota</taxon>
        <taxon>Metazoa</taxon>
        <taxon>Chordata</taxon>
        <taxon>Craniata</taxon>
        <taxon>Vertebrata</taxon>
        <taxon>Euteleostomi</taxon>
        <taxon>Actinopterygii</taxon>
        <taxon>Neopterygii</taxon>
        <taxon>Teleostei</taxon>
        <taxon>Neoteleostei</taxon>
        <taxon>Acanthomorphata</taxon>
        <taxon>Eupercaria</taxon>
        <taxon>Perciformes</taxon>
        <taxon>Notothenioidei</taxon>
        <taxon>Eleginopidae</taxon>
        <taxon>Eleginops</taxon>
    </lineage>
</organism>
<dbReference type="AlphaFoldDB" id="A0AAN7XUT2"/>
<feature type="compositionally biased region" description="Basic and acidic residues" evidence="1">
    <location>
        <begin position="168"/>
        <end position="184"/>
    </location>
</feature>
<keyword evidence="2" id="KW-0732">Signal</keyword>
<comment type="caution">
    <text evidence="3">The sequence shown here is derived from an EMBL/GenBank/DDBJ whole genome shotgun (WGS) entry which is preliminary data.</text>
</comment>
<dbReference type="EMBL" id="JAUZQC010000009">
    <property type="protein sequence ID" value="KAK5866350.1"/>
    <property type="molecule type" value="Genomic_DNA"/>
</dbReference>